<dbReference type="PANTHER" id="PTHR10015">
    <property type="entry name" value="HEAT SHOCK TRANSCRIPTION FACTOR"/>
    <property type="match status" value="1"/>
</dbReference>
<evidence type="ECO:0000256" key="9">
    <source>
        <dbReference type="SAM" id="MobiDB-lite"/>
    </source>
</evidence>
<dbReference type="GO" id="GO:0043565">
    <property type="term" value="F:sequence-specific DNA binding"/>
    <property type="evidence" value="ECO:0007669"/>
    <property type="project" value="InterPro"/>
</dbReference>
<feature type="compositionally biased region" description="Polar residues" evidence="9">
    <location>
        <begin position="425"/>
        <end position="435"/>
    </location>
</feature>
<keyword evidence="5" id="KW-0238">DNA-binding</keyword>
<comment type="subcellular location">
    <subcellularLocation>
        <location evidence="1">Nucleus</location>
    </subcellularLocation>
</comment>
<organism evidence="11 12">
    <name type="scientific">Galdieria yellowstonensis</name>
    <dbReference type="NCBI Taxonomy" id="3028027"/>
    <lineage>
        <taxon>Eukaryota</taxon>
        <taxon>Rhodophyta</taxon>
        <taxon>Bangiophyceae</taxon>
        <taxon>Galdieriales</taxon>
        <taxon>Galdieriaceae</taxon>
        <taxon>Galdieria</taxon>
    </lineage>
</organism>
<dbReference type="SMART" id="SM00415">
    <property type="entry name" value="HSF"/>
    <property type="match status" value="1"/>
</dbReference>
<dbReference type="PROSITE" id="PS00434">
    <property type="entry name" value="HSF_DOMAIN"/>
    <property type="match status" value="1"/>
</dbReference>
<evidence type="ECO:0000256" key="6">
    <source>
        <dbReference type="ARBA" id="ARBA00023163"/>
    </source>
</evidence>
<dbReference type="PRINTS" id="PR00056">
    <property type="entry name" value="HSFDOMAIN"/>
</dbReference>
<evidence type="ECO:0000256" key="5">
    <source>
        <dbReference type="ARBA" id="ARBA00023125"/>
    </source>
</evidence>
<feature type="region of interest" description="Disordered" evidence="9">
    <location>
        <begin position="1"/>
        <end position="83"/>
    </location>
</feature>
<evidence type="ECO:0000256" key="4">
    <source>
        <dbReference type="ARBA" id="ARBA00023015"/>
    </source>
</evidence>
<proteinExistence type="inferred from homology"/>
<feature type="compositionally biased region" description="Polar residues" evidence="9">
    <location>
        <begin position="196"/>
        <end position="205"/>
    </location>
</feature>
<reference evidence="11 12" key="1">
    <citation type="submission" date="2022-07" db="EMBL/GenBank/DDBJ databases">
        <title>Genome-wide signatures of adaptation to extreme environments.</title>
        <authorList>
            <person name="Cho C.H."/>
            <person name="Yoon H.S."/>
        </authorList>
    </citation>
    <scope>NUCLEOTIDE SEQUENCE [LARGE SCALE GENOMIC DNA]</scope>
    <source>
        <strain evidence="11 12">108.79 E11</strain>
    </source>
</reference>
<feature type="compositionally biased region" description="Basic and acidic residues" evidence="9">
    <location>
        <begin position="67"/>
        <end position="79"/>
    </location>
</feature>
<feature type="compositionally biased region" description="Polar residues" evidence="9">
    <location>
        <begin position="349"/>
        <end position="364"/>
    </location>
</feature>
<evidence type="ECO:0000313" key="12">
    <source>
        <dbReference type="Proteomes" id="UP001300502"/>
    </source>
</evidence>
<dbReference type="Gene3D" id="1.10.10.10">
    <property type="entry name" value="Winged helix-like DNA-binding domain superfamily/Winged helix DNA-binding domain"/>
    <property type="match status" value="1"/>
</dbReference>
<dbReference type="Proteomes" id="UP001300502">
    <property type="component" value="Unassembled WGS sequence"/>
</dbReference>
<dbReference type="EMBL" id="JANCYU010000003">
    <property type="protein sequence ID" value="KAK4522273.1"/>
    <property type="molecule type" value="Genomic_DNA"/>
</dbReference>
<feature type="compositionally biased region" description="Polar residues" evidence="9">
    <location>
        <begin position="167"/>
        <end position="176"/>
    </location>
</feature>
<dbReference type="FunFam" id="1.10.10.10:FF:000037">
    <property type="entry name" value="Heat stress transcription factor B-4"/>
    <property type="match status" value="1"/>
</dbReference>
<sequence>MSSSVGEKVGEKDDFLQNTSEVTNSPAETVFNTQSDDLQKYAHLEHAKERENSNHSKAVADTAGNHDNNKKESREDNVTKSEVQQMTGDGYCMSPFVPSDKQPTVLTYPIPCPWPSAYTPHIRNATETELGNLDMPTTTNLCSGYHSNRNGLTAILDAVHERERLSTPHSFGSNVAESSSLGKESSESYTRPVDYSLQQTQQSMESTSFRRSAHSSSKGPEDRIATPFLRKLYRLVSDPKTQDLCSWTASGRSFVIWNPTAFARDVLPNYFKHNNLSSFVRQLNQYGFHKMHPDAWEFGHPRFIRGREDLVATIERRPSRPGKGRWNDRDDDQNNSPVQKRPKAAESLDMTNNLEESQSKTAVDTNRESIHAETNLPPPASRSRNIGGTIVSSSNKSSPSAATFWQSYQPFVFNDDKQSALKNGIESNSTNSSSPPFRYPQYGSSVSSSGGTMPWIASTGMPATDLERRLYMIEQAISQLYYTVHELCRDRDFLRHDIQSMRKRIGETATEEDGKVPKEKCSTEQV</sequence>
<dbReference type="SUPFAM" id="SSF46785">
    <property type="entry name" value="Winged helix' DNA-binding domain"/>
    <property type="match status" value="1"/>
</dbReference>
<keyword evidence="12" id="KW-1185">Reference proteome</keyword>
<evidence type="ECO:0000256" key="1">
    <source>
        <dbReference type="ARBA" id="ARBA00004123"/>
    </source>
</evidence>
<accession>A0AAV9I2A3</accession>
<comment type="similarity">
    <text evidence="8">Belongs to the HSF family.</text>
</comment>
<evidence type="ECO:0000256" key="2">
    <source>
        <dbReference type="ARBA" id="ARBA00011233"/>
    </source>
</evidence>
<feature type="compositionally biased region" description="Low complexity" evidence="9">
    <location>
        <begin position="206"/>
        <end position="217"/>
    </location>
</feature>
<dbReference type="GO" id="GO:0003700">
    <property type="term" value="F:DNA-binding transcription factor activity"/>
    <property type="evidence" value="ECO:0007669"/>
    <property type="project" value="InterPro"/>
</dbReference>
<dbReference type="AlphaFoldDB" id="A0AAV9I2A3"/>
<feature type="region of interest" description="Disordered" evidence="9">
    <location>
        <begin position="314"/>
        <end position="400"/>
    </location>
</feature>
<feature type="compositionally biased region" description="Polar residues" evidence="9">
    <location>
        <begin position="16"/>
        <end position="36"/>
    </location>
</feature>
<keyword evidence="6" id="KW-0804">Transcription</keyword>
<evidence type="ECO:0000256" key="7">
    <source>
        <dbReference type="ARBA" id="ARBA00023242"/>
    </source>
</evidence>
<dbReference type="InterPro" id="IPR036390">
    <property type="entry name" value="WH_DNA-bd_sf"/>
</dbReference>
<comment type="subunit">
    <text evidence="2">Homotrimer.</text>
</comment>
<feature type="region of interest" description="Disordered" evidence="9">
    <location>
        <begin position="506"/>
        <end position="526"/>
    </location>
</feature>
<feature type="compositionally biased region" description="Basic and acidic residues" evidence="9">
    <location>
        <begin position="37"/>
        <end position="54"/>
    </location>
</feature>
<protein>
    <recommendedName>
        <fullName evidence="10">HSF-type DNA-binding domain-containing protein</fullName>
    </recommendedName>
</protein>
<keyword evidence="4" id="KW-0805">Transcription regulation</keyword>
<evidence type="ECO:0000256" key="8">
    <source>
        <dbReference type="RuleBase" id="RU004020"/>
    </source>
</evidence>
<dbReference type="InterPro" id="IPR036388">
    <property type="entry name" value="WH-like_DNA-bd_sf"/>
</dbReference>
<keyword evidence="3" id="KW-0597">Phosphoprotein</keyword>
<dbReference type="PANTHER" id="PTHR10015:SF427">
    <property type="entry name" value="HEAT SHOCK FACTOR PROTEIN"/>
    <property type="match status" value="1"/>
</dbReference>
<name>A0AAV9I2A3_9RHOD</name>
<comment type="caution">
    <text evidence="11">The sequence shown here is derived from an EMBL/GenBank/DDBJ whole genome shotgun (WGS) entry which is preliminary data.</text>
</comment>
<dbReference type="InterPro" id="IPR000232">
    <property type="entry name" value="HSF_DNA-bd"/>
</dbReference>
<gene>
    <name evidence="11" type="ORF">GAYE_HPESCF16G0153</name>
</gene>
<feature type="region of interest" description="Disordered" evidence="9">
    <location>
        <begin position="166"/>
        <end position="222"/>
    </location>
</feature>
<evidence type="ECO:0000256" key="3">
    <source>
        <dbReference type="ARBA" id="ARBA00022553"/>
    </source>
</evidence>
<keyword evidence="7" id="KW-0539">Nucleus</keyword>
<dbReference type="GO" id="GO:0005634">
    <property type="term" value="C:nucleus"/>
    <property type="evidence" value="ECO:0007669"/>
    <property type="project" value="UniProtKB-SubCell"/>
</dbReference>
<feature type="region of interest" description="Disordered" evidence="9">
    <location>
        <begin position="422"/>
        <end position="444"/>
    </location>
</feature>
<evidence type="ECO:0000259" key="10">
    <source>
        <dbReference type="PROSITE" id="PS00434"/>
    </source>
</evidence>
<evidence type="ECO:0000313" key="11">
    <source>
        <dbReference type="EMBL" id="KAK4522273.1"/>
    </source>
</evidence>
<dbReference type="Pfam" id="PF00447">
    <property type="entry name" value="HSF_DNA-bind"/>
    <property type="match status" value="1"/>
</dbReference>
<feature type="domain" description="HSF-type DNA-binding" evidence="10">
    <location>
        <begin position="267"/>
        <end position="291"/>
    </location>
</feature>